<dbReference type="SMART" id="SM00717">
    <property type="entry name" value="SANT"/>
    <property type="match status" value="1"/>
</dbReference>
<evidence type="ECO:0000313" key="3">
    <source>
        <dbReference type="EMBL" id="PNR35237.1"/>
    </source>
</evidence>
<dbReference type="Gramene" id="Pp3c18_14540V3.2">
    <property type="protein sequence ID" value="Pp3c18_14540V3.2"/>
    <property type="gene ID" value="Pp3c18_14540"/>
</dbReference>
<feature type="compositionally biased region" description="Basic and acidic residues" evidence="1">
    <location>
        <begin position="154"/>
        <end position="167"/>
    </location>
</feature>
<keyword evidence="5" id="KW-1185">Reference proteome</keyword>
<protein>
    <recommendedName>
        <fullName evidence="2">Myb-like domain-containing protein</fullName>
    </recommendedName>
</protein>
<gene>
    <name evidence="3" type="ORF">PHYPA_023136</name>
</gene>
<dbReference type="Gene3D" id="1.10.10.60">
    <property type="entry name" value="Homeodomain-like"/>
    <property type="match status" value="1"/>
</dbReference>
<evidence type="ECO:0000313" key="4">
    <source>
        <dbReference type="EnsemblPlants" id="Pp3c18_14540V3.1"/>
    </source>
</evidence>
<dbReference type="EMBL" id="ABEU02000018">
    <property type="protein sequence ID" value="PNR35237.1"/>
    <property type="molecule type" value="Genomic_DNA"/>
</dbReference>
<dbReference type="SUPFAM" id="SSF46689">
    <property type="entry name" value="Homeodomain-like"/>
    <property type="match status" value="1"/>
</dbReference>
<feature type="region of interest" description="Disordered" evidence="1">
    <location>
        <begin position="121"/>
        <end position="167"/>
    </location>
</feature>
<feature type="domain" description="Myb-like" evidence="2">
    <location>
        <begin position="170"/>
        <end position="226"/>
    </location>
</feature>
<dbReference type="CDD" id="cd00167">
    <property type="entry name" value="SANT"/>
    <property type="match status" value="1"/>
</dbReference>
<evidence type="ECO:0000259" key="2">
    <source>
        <dbReference type="PROSITE" id="PS50090"/>
    </source>
</evidence>
<dbReference type="InterPro" id="IPR009057">
    <property type="entry name" value="Homeodomain-like_sf"/>
</dbReference>
<dbReference type="InParanoid" id="A0A2K1J134"/>
<sequence>MHSVSDDPMIWESLLPYLKTLDKFVLAARAEEIQREQPENAVDENCIDAAAGDMNVTEIGAMGAAVVDQYHSADQDATSKPGGRLKAQFPDKVGPTTFTNPHRKDQVIELQYEGCDENYSLKSRTGGTAGEAKGKAEGSKKRRRCGTGEIDGAENEKTKGEKTCKNRSKNWTDEEMKRLLEVVAQRKSVKSRFEKHFGRKRSWGDIAENAPGRTGVECRMRMNTVTKSCKTIKQFCENKNKEFR</sequence>
<dbReference type="InterPro" id="IPR001005">
    <property type="entry name" value="SANT/Myb"/>
</dbReference>
<feature type="region of interest" description="Disordered" evidence="1">
    <location>
        <begin position="73"/>
        <end position="100"/>
    </location>
</feature>
<dbReference type="Proteomes" id="UP000006727">
    <property type="component" value="Chromosome 18"/>
</dbReference>
<evidence type="ECO:0000256" key="1">
    <source>
        <dbReference type="SAM" id="MobiDB-lite"/>
    </source>
</evidence>
<evidence type="ECO:0000313" key="5">
    <source>
        <dbReference type="Proteomes" id="UP000006727"/>
    </source>
</evidence>
<reference evidence="3 5" key="1">
    <citation type="journal article" date="2008" name="Science">
        <title>The Physcomitrella genome reveals evolutionary insights into the conquest of land by plants.</title>
        <authorList>
            <person name="Rensing S."/>
            <person name="Lang D."/>
            <person name="Zimmer A."/>
            <person name="Terry A."/>
            <person name="Salamov A."/>
            <person name="Shapiro H."/>
            <person name="Nishiyama T."/>
            <person name="Perroud P.-F."/>
            <person name="Lindquist E."/>
            <person name="Kamisugi Y."/>
            <person name="Tanahashi T."/>
            <person name="Sakakibara K."/>
            <person name="Fujita T."/>
            <person name="Oishi K."/>
            <person name="Shin-I T."/>
            <person name="Kuroki Y."/>
            <person name="Toyoda A."/>
            <person name="Suzuki Y."/>
            <person name="Hashimoto A."/>
            <person name="Yamaguchi K."/>
            <person name="Sugano A."/>
            <person name="Kohara Y."/>
            <person name="Fujiyama A."/>
            <person name="Anterola A."/>
            <person name="Aoki S."/>
            <person name="Ashton N."/>
            <person name="Barbazuk W.B."/>
            <person name="Barker E."/>
            <person name="Bennetzen J."/>
            <person name="Bezanilla M."/>
            <person name="Blankenship R."/>
            <person name="Cho S.H."/>
            <person name="Dutcher S."/>
            <person name="Estelle M."/>
            <person name="Fawcett J.A."/>
            <person name="Gundlach H."/>
            <person name="Hanada K."/>
            <person name="Heyl A."/>
            <person name="Hicks K.A."/>
            <person name="Hugh J."/>
            <person name="Lohr M."/>
            <person name="Mayer K."/>
            <person name="Melkozernov A."/>
            <person name="Murata T."/>
            <person name="Nelson D."/>
            <person name="Pils B."/>
            <person name="Prigge M."/>
            <person name="Reiss B."/>
            <person name="Renner T."/>
            <person name="Rombauts S."/>
            <person name="Rushton P."/>
            <person name="Sanderfoot A."/>
            <person name="Schween G."/>
            <person name="Shiu S.-H."/>
            <person name="Stueber K."/>
            <person name="Theodoulou F.L."/>
            <person name="Tu H."/>
            <person name="Van de Peer Y."/>
            <person name="Verrier P.J."/>
            <person name="Waters E."/>
            <person name="Wood A."/>
            <person name="Yang L."/>
            <person name="Cove D."/>
            <person name="Cuming A."/>
            <person name="Hasebe M."/>
            <person name="Lucas S."/>
            <person name="Mishler D.B."/>
            <person name="Reski R."/>
            <person name="Grigoriev I."/>
            <person name="Quatrano R.S."/>
            <person name="Boore J.L."/>
        </authorList>
    </citation>
    <scope>NUCLEOTIDE SEQUENCE [LARGE SCALE GENOMIC DNA]</scope>
    <source>
        <strain evidence="4 5">cv. Gransden 2004</strain>
    </source>
</reference>
<dbReference type="PaxDb" id="3218-PP1S3_360V6.1"/>
<dbReference type="Pfam" id="PF00249">
    <property type="entry name" value="Myb_DNA-binding"/>
    <property type="match status" value="1"/>
</dbReference>
<reference evidence="3 5" key="2">
    <citation type="journal article" date="2018" name="Plant J.">
        <title>The Physcomitrella patens chromosome-scale assembly reveals moss genome structure and evolution.</title>
        <authorList>
            <person name="Lang D."/>
            <person name="Ullrich K.K."/>
            <person name="Murat F."/>
            <person name="Fuchs J."/>
            <person name="Jenkins J."/>
            <person name="Haas F.B."/>
            <person name="Piednoel M."/>
            <person name="Gundlach H."/>
            <person name="Van Bel M."/>
            <person name="Meyberg R."/>
            <person name="Vives C."/>
            <person name="Morata J."/>
            <person name="Symeonidi A."/>
            <person name="Hiss M."/>
            <person name="Muchero W."/>
            <person name="Kamisugi Y."/>
            <person name="Saleh O."/>
            <person name="Blanc G."/>
            <person name="Decker E.L."/>
            <person name="van Gessel N."/>
            <person name="Grimwood J."/>
            <person name="Hayes R.D."/>
            <person name="Graham S.W."/>
            <person name="Gunter L.E."/>
            <person name="McDaniel S.F."/>
            <person name="Hoernstein S.N.W."/>
            <person name="Larsson A."/>
            <person name="Li F.W."/>
            <person name="Perroud P.F."/>
            <person name="Phillips J."/>
            <person name="Ranjan P."/>
            <person name="Rokshar D.S."/>
            <person name="Rothfels C.J."/>
            <person name="Schneider L."/>
            <person name="Shu S."/>
            <person name="Stevenson D.W."/>
            <person name="Thummler F."/>
            <person name="Tillich M."/>
            <person name="Villarreal Aguilar J.C."/>
            <person name="Widiez T."/>
            <person name="Wong G.K."/>
            <person name="Wymore A."/>
            <person name="Zhang Y."/>
            <person name="Zimmer A.D."/>
            <person name="Quatrano R.S."/>
            <person name="Mayer K.F.X."/>
            <person name="Goodstein D."/>
            <person name="Casacuberta J.M."/>
            <person name="Vandepoele K."/>
            <person name="Reski R."/>
            <person name="Cuming A.C."/>
            <person name="Tuskan G.A."/>
            <person name="Maumus F."/>
            <person name="Salse J."/>
            <person name="Schmutz J."/>
            <person name="Rensing S.A."/>
        </authorList>
    </citation>
    <scope>NUCLEOTIDE SEQUENCE [LARGE SCALE GENOMIC DNA]</scope>
    <source>
        <strain evidence="4 5">cv. Gransden 2004</strain>
    </source>
</reference>
<name>A0A2K1J134_PHYPA</name>
<dbReference type="AlphaFoldDB" id="A0A2K1J134"/>
<dbReference type="EnsemblPlants" id="Pp3c18_14540V3.1">
    <property type="protein sequence ID" value="Pp3c18_14540V3.1"/>
    <property type="gene ID" value="Pp3c18_14540"/>
</dbReference>
<organism evidence="3">
    <name type="scientific">Physcomitrium patens</name>
    <name type="common">Spreading-leaved earth moss</name>
    <name type="synonym">Physcomitrella patens</name>
    <dbReference type="NCBI Taxonomy" id="3218"/>
    <lineage>
        <taxon>Eukaryota</taxon>
        <taxon>Viridiplantae</taxon>
        <taxon>Streptophyta</taxon>
        <taxon>Embryophyta</taxon>
        <taxon>Bryophyta</taxon>
        <taxon>Bryophytina</taxon>
        <taxon>Bryopsida</taxon>
        <taxon>Funariidae</taxon>
        <taxon>Funariales</taxon>
        <taxon>Funariaceae</taxon>
        <taxon>Physcomitrium</taxon>
    </lineage>
</organism>
<dbReference type="EnsemblPlants" id="Pp3c18_14540V3.2">
    <property type="protein sequence ID" value="Pp3c18_14540V3.2"/>
    <property type="gene ID" value="Pp3c18_14540"/>
</dbReference>
<dbReference type="Gramene" id="Pp3c18_14540V3.1">
    <property type="protein sequence ID" value="Pp3c18_14540V3.1"/>
    <property type="gene ID" value="Pp3c18_14540"/>
</dbReference>
<dbReference type="PROSITE" id="PS50090">
    <property type="entry name" value="MYB_LIKE"/>
    <property type="match status" value="1"/>
</dbReference>
<proteinExistence type="predicted"/>
<accession>A0A2K1J134</accession>
<reference evidence="4" key="3">
    <citation type="submission" date="2020-12" db="UniProtKB">
        <authorList>
            <consortium name="EnsemblPlants"/>
        </authorList>
    </citation>
    <scope>IDENTIFICATION</scope>
</reference>